<feature type="compositionally biased region" description="Gly residues" evidence="1">
    <location>
        <begin position="264"/>
        <end position="276"/>
    </location>
</feature>
<dbReference type="RefSeq" id="WP_382044957.1">
    <property type="nucleotide sequence ID" value="NZ_JBHSKJ010000012.1"/>
</dbReference>
<feature type="region of interest" description="Disordered" evidence="1">
    <location>
        <begin position="246"/>
        <end position="276"/>
    </location>
</feature>
<organism evidence="2 3">
    <name type="scientific">Streptomyces aureoversilis</name>
    <dbReference type="NCBI Taxonomy" id="67277"/>
    <lineage>
        <taxon>Bacteria</taxon>
        <taxon>Bacillati</taxon>
        <taxon>Actinomycetota</taxon>
        <taxon>Actinomycetes</taxon>
        <taxon>Kitasatosporales</taxon>
        <taxon>Streptomycetaceae</taxon>
        <taxon>Streptomyces</taxon>
    </lineage>
</organism>
<protein>
    <recommendedName>
        <fullName evidence="4">Lipoprotein</fullName>
    </recommendedName>
</protein>
<name>A0ABW0A136_9ACTN</name>
<evidence type="ECO:0000313" key="3">
    <source>
        <dbReference type="Proteomes" id="UP001596222"/>
    </source>
</evidence>
<accession>A0ABW0A136</accession>
<dbReference type="PROSITE" id="PS51257">
    <property type="entry name" value="PROKAR_LIPOPROTEIN"/>
    <property type="match status" value="1"/>
</dbReference>
<proteinExistence type="predicted"/>
<reference evidence="3" key="1">
    <citation type="journal article" date="2019" name="Int. J. Syst. Evol. Microbiol.">
        <title>The Global Catalogue of Microorganisms (GCM) 10K type strain sequencing project: providing services to taxonomists for standard genome sequencing and annotation.</title>
        <authorList>
            <consortium name="The Broad Institute Genomics Platform"/>
            <consortium name="The Broad Institute Genome Sequencing Center for Infectious Disease"/>
            <person name="Wu L."/>
            <person name="Ma J."/>
        </authorList>
    </citation>
    <scope>NUCLEOTIDE SEQUENCE [LARGE SCALE GENOMIC DNA]</scope>
    <source>
        <strain evidence="3">CGMCC 4.1641</strain>
    </source>
</reference>
<comment type="caution">
    <text evidence="2">The sequence shown here is derived from an EMBL/GenBank/DDBJ whole genome shotgun (WGS) entry which is preliminary data.</text>
</comment>
<dbReference type="EMBL" id="JBHSKJ010000012">
    <property type="protein sequence ID" value="MFC5147338.1"/>
    <property type="molecule type" value="Genomic_DNA"/>
</dbReference>
<feature type="region of interest" description="Disordered" evidence="1">
    <location>
        <begin position="24"/>
        <end position="49"/>
    </location>
</feature>
<gene>
    <name evidence="2" type="ORF">ACFPP6_21955</name>
</gene>
<sequence>MKAMVAVSAVVALGLTAGCGGTGGDGGLDGNGGSGGGGGRGGGRGEAKDTRGAVRILSSAQLRHVELGPREVPGFQIERASSWAAGGGRPVADDASCRPLVEALGSRPRPAPAASVVNTFAKASEDLDFQGLMGMIRVSTYRGDGAVSTLDGLRSAAAGCAGGFRMRTGEGEPQEFRAVRTLTAPRLGDEAVAYRLENAAERAPSLITVVRSGATLAMFFATSLSDPEDVEIPPELVDAQIAKLARAEQKAPTVPPPSSPMAVGEGGEAGDGGDGG</sequence>
<evidence type="ECO:0000256" key="1">
    <source>
        <dbReference type="SAM" id="MobiDB-lite"/>
    </source>
</evidence>
<keyword evidence="3" id="KW-1185">Reference proteome</keyword>
<feature type="compositionally biased region" description="Gly residues" evidence="1">
    <location>
        <begin position="24"/>
        <end position="42"/>
    </location>
</feature>
<evidence type="ECO:0008006" key="4">
    <source>
        <dbReference type="Google" id="ProtNLM"/>
    </source>
</evidence>
<evidence type="ECO:0000313" key="2">
    <source>
        <dbReference type="EMBL" id="MFC5147338.1"/>
    </source>
</evidence>
<dbReference type="Proteomes" id="UP001596222">
    <property type="component" value="Unassembled WGS sequence"/>
</dbReference>